<dbReference type="InterPro" id="IPR046699">
    <property type="entry name" value="ARPP-1"/>
</dbReference>
<dbReference type="Pfam" id="PF20208">
    <property type="entry name" value="ARPP-1"/>
    <property type="match status" value="1"/>
</dbReference>
<evidence type="ECO:0000313" key="2">
    <source>
        <dbReference type="EMBL" id="SVA42684.1"/>
    </source>
</evidence>
<name>A0A381VR34_9ZZZZ</name>
<sequence>MAIPNLETAAVGRPINRRGISLFPVYLPITNLPGIATGPSSGITINELPAASVPHLVVTNSTDRPILLVEGESLVGGQQNRTLNVSVLVPAGATLKIPVTCLEAGRWGQRRDFERGATFTPRRVRRAKQEAVARSMAMAGSRQGDQGAVWGAIATELEDFDVQAATGAIADADERFQRDHHRAAAVDELARLGPLPGQCGVVVAHGPRVVAAEVFGAPDLLLPHWAALVRSHLLEHPTAQGRTSATNALKLLNRFGTAESNDSTGVGLGIERHVRNDRITGQALTLDDATVHASVFNRR</sequence>
<gene>
    <name evidence="2" type="ORF">METZ01_LOCUS95538</name>
</gene>
<dbReference type="AlphaFoldDB" id="A0A381VR34"/>
<protein>
    <recommendedName>
        <fullName evidence="1">ARG and Rhodanese-Phosphatase-superfamily-associated domain-containing protein</fullName>
    </recommendedName>
</protein>
<proteinExistence type="predicted"/>
<feature type="domain" description="ARG and Rhodanese-Phosphatase-superfamily-associated" evidence="1">
    <location>
        <begin position="11"/>
        <end position="296"/>
    </location>
</feature>
<reference evidence="2" key="1">
    <citation type="submission" date="2018-05" db="EMBL/GenBank/DDBJ databases">
        <authorList>
            <person name="Lanie J.A."/>
            <person name="Ng W.-L."/>
            <person name="Kazmierczak K.M."/>
            <person name="Andrzejewski T.M."/>
            <person name="Davidsen T.M."/>
            <person name="Wayne K.J."/>
            <person name="Tettelin H."/>
            <person name="Glass J.I."/>
            <person name="Rusch D."/>
            <person name="Podicherti R."/>
            <person name="Tsui H.-C.T."/>
            <person name="Winkler M.E."/>
        </authorList>
    </citation>
    <scope>NUCLEOTIDE SEQUENCE</scope>
</reference>
<accession>A0A381VR34</accession>
<dbReference type="EMBL" id="UINC01009520">
    <property type="protein sequence ID" value="SVA42684.1"/>
    <property type="molecule type" value="Genomic_DNA"/>
</dbReference>
<organism evidence="2">
    <name type="scientific">marine metagenome</name>
    <dbReference type="NCBI Taxonomy" id="408172"/>
    <lineage>
        <taxon>unclassified sequences</taxon>
        <taxon>metagenomes</taxon>
        <taxon>ecological metagenomes</taxon>
    </lineage>
</organism>
<evidence type="ECO:0000259" key="1">
    <source>
        <dbReference type="Pfam" id="PF20208"/>
    </source>
</evidence>